<evidence type="ECO:0000313" key="2">
    <source>
        <dbReference type="EMBL" id="CAG8652880.1"/>
    </source>
</evidence>
<dbReference type="AlphaFoldDB" id="A0A9N9H302"/>
<protein>
    <submittedName>
        <fullName evidence="2">17881_t:CDS:1</fullName>
    </submittedName>
</protein>
<comment type="caution">
    <text evidence="2">The sequence shown here is derived from an EMBL/GenBank/DDBJ whole genome shotgun (WGS) entry which is preliminary data.</text>
</comment>
<evidence type="ECO:0000256" key="1">
    <source>
        <dbReference type="SAM" id="Coils"/>
    </source>
</evidence>
<name>A0A9N9H302_9GLOM</name>
<evidence type="ECO:0000313" key="3">
    <source>
        <dbReference type="Proteomes" id="UP000789342"/>
    </source>
</evidence>
<reference evidence="2" key="1">
    <citation type="submission" date="2021-06" db="EMBL/GenBank/DDBJ databases">
        <authorList>
            <person name="Kallberg Y."/>
            <person name="Tangrot J."/>
            <person name="Rosling A."/>
        </authorList>
    </citation>
    <scope>NUCLEOTIDE SEQUENCE</scope>
    <source>
        <strain evidence="2">CL551</strain>
    </source>
</reference>
<gene>
    <name evidence="2" type="ORF">AMORRO_LOCUS10048</name>
</gene>
<dbReference type="OrthoDB" id="2439870at2759"/>
<sequence length="431" mass="50251">MCISRVRSFSEYAIYVSRWKDKSNADKIAHYERQEKEKIDEIMILKMNKEELERKFDDLESKNQELLDEIRILKANKEKTEQALREKIEFEKKIYECIGAKDRDTPKKHNTCQLDRLYNKRLNGKQEITMALHRESERLKLEAAKCQMAFGGVANFGWCDEDPNNPGQLIKDIEKLQRDLSSFTVIKGKEVKIHQDAVSELFERYKCKTSINDKTMKHVLSATLQRHILEIIAQRSEKYLHYSNVSKDKLDTLTDIPDERLEVGIKLRANDLCNLLERFCESTSSSDDYHLRASPVKLRQQIYAILCDRGFTSQNHPFIQEVVKDLLVSMDKYRTIESKEKNEKLASKAASLVQQVLNVFYFKLNTQDPVPLFKFYESGRKVDTKVMEGIWNGEPGNFEVEICAFPVVAVMKDEDEKNVLTKARVLVRKMG</sequence>
<proteinExistence type="predicted"/>
<keyword evidence="3" id="KW-1185">Reference proteome</keyword>
<dbReference type="EMBL" id="CAJVPV010010594">
    <property type="protein sequence ID" value="CAG8652880.1"/>
    <property type="molecule type" value="Genomic_DNA"/>
</dbReference>
<feature type="coiled-coil region" evidence="1">
    <location>
        <begin position="35"/>
        <end position="83"/>
    </location>
</feature>
<keyword evidence="1" id="KW-0175">Coiled coil</keyword>
<organism evidence="2 3">
    <name type="scientific">Acaulospora morrowiae</name>
    <dbReference type="NCBI Taxonomy" id="94023"/>
    <lineage>
        <taxon>Eukaryota</taxon>
        <taxon>Fungi</taxon>
        <taxon>Fungi incertae sedis</taxon>
        <taxon>Mucoromycota</taxon>
        <taxon>Glomeromycotina</taxon>
        <taxon>Glomeromycetes</taxon>
        <taxon>Diversisporales</taxon>
        <taxon>Acaulosporaceae</taxon>
        <taxon>Acaulospora</taxon>
    </lineage>
</organism>
<accession>A0A9N9H302</accession>
<dbReference type="Proteomes" id="UP000789342">
    <property type="component" value="Unassembled WGS sequence"/>
</dbReference>